<reference evidence="2" key="1">
    <citation type="journal article" date="2020" name="Nature">
        <title>Giant virus diversity and host interactions through global metagenomics.</title>
        <authorList>
            <person name="Schulz F."/>
            <person name="Roux S."/>
            <person name="Paez-Espino D."/>
            <person name="Jungbluth S."/>
            <person name="Walsh D.A."/>
            <person name="Denef V.J."/>
            <person name="McMahon K.D."/>
            <person name="Konstantinidis K.T."/>
            <person name="Eloe-Fadrosh E.A."/>
            <person name="Kyrpides N.C."/>
            <person name="Woyke T."/>
        </authorList>
    </citation>
    <scope>NUCLEOTIDE SEQUENCE</scope>
    <source>
        <strain evidence="2">GVMAG-S-3300013286-35</strain>
    </source>
</reference>
<proteinExistence type="predicted"/>
<feature type="region of interest" description="Disordered" evidence="1">
    <location>
        <begin position="225"/>
        <end position="272"/>
    </location>
</feature>
<dbReference type="AlphaFoldDB" id="A0A6C0KV96"/>
<accession>A0A6C0KV96</accession>
<name>A0A6C0KV96_9ZZZZ</name>
<feature type="compositionally biased region" description="Basic residues" evidence="1">
    <location>
        <begin position="253"/>
        <end position="272"/>
    </location>
</feature>
<evidence type="ECO:0000256" key="1">
    <source>
        <dbReference type="SAM" id="MobiDB-lite"/>
    </source>
</evidence>
<dbReference type="EMBL" id="MN740993">
    <property type="protein sequence ID" value="QHU21912.1"/>
    <property type="molecule type" value="Genomic_DNA"/>
</dbReference>
<evidence type="ECO:0000313" key="2">
    <source>
        <dbReference type="EMBL" id="QHU21912.1"/>
    </source>
</evidence>
<sequence length="272" mass="30553">MVMTRIFSTRLLKDPQVVGLEDVLIRGKSSETGLWRREKVREILDKDINLIKLNCVQCIINSIVELETSDIKISEQAPASVVERIQMEKAKKAYNFFKLMKNPRGTTFISTAKAMLGNACIRAQGVEMISIINQLKLIINSNPADSIPELDLADMSVNNIPPVYFRRCFYSLLTLSQRHTRNLTTLFNLGILEDKSLAMNANNTDFSNANNTNFSKIANVQNTNNSNQLNKVGISSPGPKNLFRSNSSGGVRGKTRKTTNTNRKRTKSQKRL</sequence>
<protein>
    <submittedName>
        <fullName evidence="2">Uncharacterized protein</fullName>
    </submittedName>
</protein>
<organism evidence="2">
    <name type="scientific">viral metagenome</name>
    <dbReference type="NCBI Taxonomy" id="1070528"/>
    <lineage>
        <taxon>unclassified sequences</taxon>
        <taxon>metagenomes</taxon>
        <taxon>organismal metagenomes</taxon>
    </lineage>
</organism>